<feature type="compositionally biased region" description="Polar residues" evidence="10">
    <location>
        <begin position="243"/>
        <end position="258"/>
    </location>
</feature>
<evidence type="ECO:0000256" key="8">
    <source>
        <dbReference type="ARBA" id="ARBA00023175"/>
    </source>
</evidence>
<proteinExistence type="predicted"/>
<name>A0A316YIK6_9BASI</name>
<feature type="region of interest" description="Disordered" evidence="10">
    <location>
        <begin position="1"/>
        <end position="23"/>
    </location>
</feature>
<feature type="region of interest" description="Disordered" evidence="10">
    <location>
        <begin position="547"/>
        <end position="570"/>
    </location>
</feature>
<evidence type="ECO:0000313" key="12">
    <source>
        <dbReference type="Proteomes" id="UP000245768"/>
    </source>
</evidence>
<feature type="compositionally biased region" description="Basic and acidic residues" evidence="10">
    <location>
        <begin position="63"/>
        <end position="76"/>
    </location>
</feature>
<feature type="region of interest" description="Disordered" evidence="10">
    <location>
        <begin position="118"/>
        <end position="150"/>
    </location>
</feature>
<dbReference type="GO" id="GO:0045504">
    <property type="term" value="F:dynein heavy chain binding"/>
    <property type="evidence" value="ECO:0007669"/>
    <property type="project" value="TreeGrafter"/>
</dbReference>
<dbReference type="GO" id="GO:0007018">
    <property type="term" value="P:microtubule-based movement"/>
    <property type="evidence" value="ECO:0007669"/>
    <property type="project" value="InterPro"/>
</dbReference>
<evidence type="ECO:0000256" key="9">
    <source>
        <dbReference type="ARBA" id="ARBA00023212"/>
    </source>
</evidence>
<reference evidence="11 12" key="1">
    <citation type="journal article" date="2018" name="Mol. Biol. Evol.">
        <title>Broad Genomic Sampling Reveals a Smut Pathogenic Ancestry of the Fungal Clade Ustilaginomycotina.</title>
        <authorList>
            <person name="Kijpornyongpan T."/>
            <person name="Mondo S.J."/>
            <person name="Barry K."/>
            <person name="Sandor L."/>
            <person name="Lee J."/>
            <person name="Lipzen A."/>
            <person name="Pangilinan J."/>
            <person name="LaButti K."/>
            <person name="Hainaut M."/>
            <person name="Henrissat B."/>
            <person name="Grigoriev I.V."/>
            <person name="Spatafora J.W."/>
            <person name="Aime M.C."/>
        </authorList>
    </citation>
    <scope>NUCLEOTIDE SEQUENCE [LARGE SCALE GENOMIC DNA]</scope>
    <source>
        <strain evidence="11 12">MCA 4198</strain>
    </source>
</reference>
<dbReference type="GO" id="GO:0000226">
    <property type="term" value="P:microtubule cytoskeleton organization"/>
    <property type="evidence" value="ECO:0007669"/>
    <property type="project" value="TreeGrafter"/>
</dbReference>
<evidence type="ECO:0000256" key="7">
    <source>
        <dbReference type="ARBA" id="ARBA00023017"/>
    </source>
</evidence>
<dbReference type="Proteomes" id="UP000245768">
    <property type="component" value="Unassembled WGS sequence"/>
</dbReference>
<dbReference type="InParanoid" id="A0A316YIK6"/>
<dbReference type="InterPro" id="IPR022780">
    <property type="entry name" value="Dynein_light_int_chain"/>
</dbReference>
<feature type="region of interest" description="Disordered" evidence="10">
    <location>
        <begin position="43"/>
        <end position="76"/>
    </location>
</feature>
<evidence type="ECO:0000256" key="4">
    <source>
        <dbReference type="ARBA" id="ARBA00022701"/>
    </source>
</evidence>
<dbReference type="RefSeq" id="XP_025374743.1">
    <property type="nucleotide sequence ID" value="XM_025522777.1"/>
</dbReference>
<dbReference type="OrthoDB" id="27603at2759"/>
<accession>A0A316YIK6</accession>
<feature type="compositionally biased region" description="Gly residues" evidence="10">
    <location>
        <begin position="834"/>
        <end position="846"/>
    </location>
</feature>
<comment type="subcellular location">
    <subcellularLocation>
        <location evidence="1">Cytoplasm</location>
        <location evidence="1">Cytoskeleton</location>
    </subcellularLocation>
</comment>
<feature type="compositionally biased region" description="Polar residues" evidence="10">
    <location>
        <begin position="730"/>
        <end position="756"/>
    </location>
</feature>
<dbReference type="GO" id="GO:0005524">
    <property type="term" value="F:ATP binding"/>
    <property type="evidence" value="ECO:0007669"/>
    <property type="project" value="UniProtKB-KW"/>
</dbReference>
<keyword evidence="5" id="KW-0547">Nucleotide-binding</keyword>
<dbReference type="GO" id="GO:0005874">
    <property type="term" value="C:microtubule"/>
    <property type="evidence" value="ECO:0007669"/>
    <property type="project" value="UniProtKB-KW"/>
</dbReference>
<keyword evidence="12" id="KW-1185">Reference proteome</keyword>
<keyword evidence="2" id="KW-0813">Transport</keyword>
<evidence type="ECO:0000256" key="3">
    <source>
        <dbReference type="ARBA" id="ARBA00022490"/>
    </source>
</evidence>
<keyword evidence="3" id="KW-0963">Cytoplasm</keyword>
<feature type="compositionally biased region" description="Basic and acidic residues" evidence="10">
    <location>
        <begin position="717"/>
        <end position="727"/>
    </location>
</feature>
<feature type="compositionally biased region" description="Low complexity" evidence="10">
    <location>
        <begin position="661"/>
        <end position="682"/>
    </location>
</feature>
<dbReference type="InterPro" id="IPR008467">
    <property type="entry name" value="Dynein1_light_intermed_chain"/>
</dbReference>
<dbReference type="PANTHER" id="PTHR12688:SF0">
    <property type="entry name" value="DYNEIN LIGHT INTERMEDIATE CHAIN"/>
    <property type="match status" value="1"/>
</dbReference>
<feature type="region of interest" description="Disordered" evidence="10">
    <location>
        <begin position="632"/>
        <end position="846"/>
    </location>
</feature>
<dbReference type="Pfam" id="PF05783">
    <property type="entry name" value="DLIC"/>
    <property type="match status" value="3"/>
</dbReference>
<evidence type="ECO:0000256" key="10">
    <source>
        <dbReference type="SAM" id="MobiDB-lite"/>
    </source>
</evidence>
<keyword evidence="6" id="KW-0067">ATP-binding</keyword>
<evidence type="ECO:0000256" key="1">
    <source>
        <dbReference type="ARBA" id="ARBA00004245"/>
    </source>
</evidence>
<keyword evidence="9" id="KW-0206">Cytoskeleton</keyword>
<dbReference type="AlphaFoldDB" id="A0A316YIK6"/>
<keyword evidence="4" id="KW-0493">Microtubule</keyword>
<dbReference type="GO" id="GO:0035974">
    <property type="term" value="C:meiotic spindle pole body"/>
    <property type="evidence" value="ECO:0007669"/>
    <property type="project" value="TreeGrafter"/>
</dbReference>
<dbReference type="STRING" id="215250.A0A316YIK6"/>
<dbReference type="PANTHER" id="PTHR12688">
    <property type="entry name" value="DYNEIN LIGHT INTERMEDIATE CHAIN"/>
    <property type="match status" value="1"/>
</dbReference>
<gene>
    <name evidence="11" type="ORF">FA10DRAFT_269499</name>
</gene>
<dbReference type="GO" id="GO:0005868">
    <property type="term" value="C:cytoplasmic dynein complex"/>
    <property type="evidence" value="ECO:0007669"/>
    <property type="project" value="InterPro"/>
</dbReference>
<feature type="region of interest" description="Disordered" evidence="10">
    <location>
        <begin position="237"/>
        <end position="263"/>
    </location>
</feature>
<evidence type="ECO:0000313" key="11">
    <source>
        <dbReference type="EMBL" id="PWN87545.1"/>
    </source>
</evidence>
<dbReference type="EMBL" id="KZ819640">
    <property type="protein sequence ID" value="PWN87545.1"/>
    <property type="molecule type" value="Genomic_DNA"/>
</dbReference>
<keyword evidence="8" id="KW-0505">Motor protein</keyword>
<evidence type="ECO:0000256" key="2">
    <source>
        <dbReference type="ARBA" id="ARBA00022448"/>
    </source>
</evidence>
<protein>
    <submittedName>
        <fullName evidence="11">DLIC-domain-containing protein</fullName>
    </submittedName>
</protein>
<feature type="compositionally biased region" description="Low complexity" evidence="10">
    <location>
        <begin position="640"/>
        <end position="653"/>
    </location>
</feature>
<sequence>MSSSYDEGKNVGDESVVSVTGGGAEGDVSIDLSSFSSNMVLPSSVGDTSRINGVASRAGHSKQSREEGAASGQQHEEDLWGSILNSVKSSRAVPVKNVIMLGESRTGKSTLLTQLSSKSPSGFISHHHNTLEGASSGIAPDHDGASPPQASNIDAIAQQQQQQQQQQQVGMATDLGLGYGYFDIGDDDGEDVIARVGVYQLTSSHLSLLPFAVPAPADAARNQSSNTLHAQGEVNGTAAAGEGSSNSVHNSKGPSTDVSADLRPRPSIDALRDSLFLITLDWESPWTFLRQLAEWLEVVRQTVEDAAGKGKGRSSVWSKEGVALDEMKEKLQAYIRAYAEPSAPVGTTTGTGSANDQDVGNTSAIVAVSNPTLDGEDDLPLPEGCLTHNFGVPLVVVCTKADTIPRLERDRDFKEEQFDYIQQVLRTVCLKYGAALFFTAQGKTQSYDVLRSYLLHRLFTPVAGHGSAGNPPTSNGFSTGTAGGAAPSSTAFPFLHRASTVERDVLLVPSGWDSWGKIRALREGFDCAGTASGWEWDVEVERVRREKGLPSGSTEAEEVAEQTVDRRGRGEEGVASAVRLYEDIIEDWEDQGPLNAANSRTAEPDDQAFLLQHYNALQKDADPRSRFARTTSAANNPYTSSAASASRDAAAVGADEEADVANEGGQRSVVGPMGSSSLSLPSVERAMQERQEDGTLGSSSRDGGARTSKSGRSGRSGAERERDRDGRATPTLTVGGTTGASRPRQSNVGLGLTSPSLGAGGDPMDRASAHSGSGGHSRPTSPAAGGAQSPTGATTPGGGVQTPKQSEVLHSFFQSLLKEKSTSSPTPGARTSRGPGGAGVGTGERR</sequence>
<feature type="compositionally biased region" description="Basic and acidic residues" evidence="10">
    <location>
        <begin position="1"/>
        <end position="12"/>
    </location>
</feature>
<organism evidence="11 12">
    <name type="scientific">Acaromyces ingoldii</name>
    <dbReference type="NCBI Taxonomy" id="215250"/>
    <lineage>
        <taxon>Eukaryota</taxon>
        <taxon>Fungi</taxon>
        <taxon>Dikarya</taxon>
        <taxon>Basidiomycota</taxon>
        <taxon>Ustilaginomycotina</taxon>
        <taxon>Exobasidiomycetes</taxon>
        <taxon>Exobasidiales</taxon>
        <taxon>Cryptobasidiaceae</taxon>
        <taxon>Acaromyces</taxon>
    </lineage>
</organism>
<dbReference type="GeneID" id="37044693"/>
<keyword evidence="7" id="KW-0243">Dynein</keyword>
<feature type="compositionally biased region" description="Low complexity" evidence="10">
    <location>
        <begin position="705"/>
        <end position="716"/>
    </location>
</feature>
<evidence type="ECO:0000256" key="6">
    <source>
        <dbReference type="ARBA" id="ARBA00022840"/>
    </source>
</evidence>
<evidence type="ECO:0000256" key="5">
    <source>
        <dbReference type="ARBA" id="ARBA00022741"/>
    </source>
</evidence>